<dbReference type="Proteomes" id="UP000184073">
    <property type="component" value="Unassembled WGS sequence"/>
</dbReference>
<dbReference type="RefSeq" id="XP_040668076.1">
    <property type="nucleotide sequence ID" value="XM_040810172.1"/>
</dbReference>
<evidence type="ECO:0000256" key="2">
    <source>
        <dbReference type="ARBA" id="ARBA00022842"/>
    </source>
</evidence>
<evidence type="ECO:0000313" key="4">
    <source>
        <dbReference type="Proteomes" id="UP000184073"/>
    </source>
</evidence>
<evidence type="ECO:0000256" key="1">
    <source>
        <dbReference type="ARBA" id="ARBA00022723"/>
    </source>
</evidence>
<sequence>MVVRSNERTSMVGGGFYNKNSSLQALVAESCGGLVSLADVQGKSVTFADYGCSEGSNSSRMIQRALGVCPKDCTITIVFNDTPANDYNSLSSTIDRALRGPGSKSPRKVFSLMAPQSYYEQIVPDEFVDIGFSTASLHWISRLQPASGNLLPSNADVSAEVLADVLRFLRPRYNEVRTGGHLLLSFPVDGELSLKCAYPSIFQCLKDLAEEGIISQEAASKFRLPFHFRTPEEINQALVAVKGEWQVIEHFNRDVAHPAFLEFQSSFASSSSGTPDPAALDAYSNAISGGFVAIIGNTVVDTARVFHDKTSTAADHSAETIRSKMVEKLQQRLRRSDFWKTPLGNKYVFLKLRKI</sequence>
<dbReference type="PANTHER" id="PTHR31009">
    <property type="entry name" value="S-ADENOSYL-L-METHIONINE:CARBOXYL METHYLTRANSFERASE FAMILY PROTEIN"/>
    <property type="match status" value="1"/>
</dbReference>
<dbReference type="GO" id="GO:0046872">
    <property type="term" value="F:metal ion binding"/>
    <property type="evidence" value="ECO:0007669"/>
    <property type="project" value="UniProtKB-KW"/>
</dbReference>
<dbReference type="VEuPathDB" id="FungiDB:ASPVEDRAFT_28913"/>
<dbReference type="Gene3D" id="3.40.50.150">
    <property type="entry name" value="Vaccinia Virus protein VP39"/>
    <property type="match status" value="1"/>
</dbReference>
<organism evidence="3 4">
    <name type="scientific">Aspergillus versicolor CBS 583.65</name>
    <dbReference type="NCBI Taxonomy" id="1036611"/>
    <lineage>
        <taxon>Eukaryota</taxon>
        <taxon>Fungi</taxon>
        <taxon>Dikarya</taxon>
        <taxon>Ascomycota</taxon>
        <taxon>Pezizomycotina</taxon>
        <taxon>Eurotiomycetes</taxon>
        <taxon>Eurotiomycetidae</taxon>
        <taxon>Eurotiales</taxon>
        <taxon>Aspergillaceae</taxon>
        <taxon>Aspergillus</taxon>
        <taxon>Aspergillus subgen. Nidulantes</taxon>
    </lineage>
</organism>
<dbReference type="GO" id="GO:0008168">
    <property type="term" value="F:methyltransferase activity"/>
    <property type="evidence" value="ECO:0007669"/>
    <property type="project" value="InterPro"/>
</dbReference>
<dbReference type="InterPro" id="IPR029063">
    <property type="entry name" value="SAM-dependent_MTases_sf"/>
</dbReference>
<keyword evidence="4" id="KW-1185">Reference proteome</keyword>
<dbReference type="Pfam" id="PF03492">
    <property type="entry name" value="Methyltransf_7"/>
    <property type="match status" value="1"/>
</dbReference>
<dbReference type="Gene3D" id="1.10.1200.270">
    <property type="entry name" value="Methyltransferase, alpha-helical capping domain"/>
    <property type="match status" value="1"/>
</dbReference>
<evidence type="ECO:0008006" key="5">
    <source>
        <dbReference type="Google" id="ProtNLM"/>
    </source>
</evidence>
<name>A0A1L9PLB4_ASPVE</name>
<dbReference type="GeneID" id="63725683"/>
<keyword evidence="1" id="KW-0479">Metal-binding</keyword>
<dbReference type="EMBL" id="KV878129">
    <property type="protein sequence ID" value="OJJ02314.1"/>
    <property type="molecule type" value="Genomic_DNA"/>
</dbReference>
<proteinExistence type="predicted"/>
<reference evidence="4" key="1">
    <citation type="journal article" date="2017" name="Genome Biol.">
        <title>Comparative genomics reveals high biological diversity and specific adaptations in the industrially and medically important fungal genus Aspergillus.</title>
        <authorList>
            <person name="de Vries R.P."/>
            <person name="Riley R."/>
            <person name="Wiebenga A."/>
            <person name="Aguilar-Osorio G."/>
            <person name="Amillis S."/>
            <person name="Uchima C.A."/>
            <person name="Anderluh G."/>
            <person name="Asadollahi M."/>
            <person name="Askin M."/>
            <person name="Barry K."/>
            <person name="Battaglia E."/>
            <person name="Bayram O."/>
            <person name="Benocci T."/>
            <person name="Braus-Stromeyer S.A."/>
            <person name="Caldana C."/>
            <person name="Canovas D."/>
            <person name="Cerqueira G.C."/>
            <person name="Chen F."/>
            <person name="Chen W."/>
            <person name="Choi C."/>
            <person name="Clum A."/>
            <person name="Dos Santos R.A."/>
            <person name="Damasio A.R."/>
            <person name="Diallinas G."/>
            <person name="Emri T."/>
            <person name="Fekete E."/>
            <person name="Flipphi M."/>
            <person name="Freyberg S."/>
            <person name="Gallo A."/>
            <person name="Gournas C."/>
            <person name="Habgood R."/>
            <person name="Hainaut M."/>
            <person name="Harispe M.L."/>
            <person name="Henrissat B."/>
            <person name="Hilden K.S."/>
            <person name="Hope R."/>
            <person name="Hossain A."/>
            <person name="Karabika E."/>
            <person name="Karaffa L."/>
            <person name="Karanyi Z."/>
            <person name="Krasevec N."/>
            <person name="Kuo A."/>
            <person name="Kusch H."/>
            <person name="LaButti K."/>
            <person name="Lagendijk E.L."/>
            <person name="Lapidus A."/>
            <person name="Levasseur A."/>
            <person name="Lindquist E."/>
            <person name="Lipzen A."/>
            <person name="Logrieco A.F."/>
            <person name="MacCabe A."/>
            <person name="Maekelae M.R."/>
            <person name="Malavazi I."/>
            <person name="Melin P."/>
            <person name="Meyer V."/>
            <person name="Mielnichuk N."/>
            <person name="Miskei M."/>
            <person name="Molnar A.P."/>
            <person name="Mule G."/>
            <person name="Ngan C.Y."/>
            <person name="Orejas M."/>
            <person name="Orosz E."/>
            <person name="Ouedraogo J.P."/>
            <person name="Overkamp K.M."/>
            <person name="Park H.-S."/>
            <person name="Perrone G."/>
            <person name="Piumi F."/>
            <person name="Punt P.J."/>
            <person name="Ram A.F."/>
            <person name="Ramon A."/>
            <person name="Rauscher S."/>
            <person name="Record E."/>
            <person name="Riano-Pachon D.M."/>
            <person name="Robert V."/>
            <person name="Roehrig J."/>
            <person name="Ruller R."/>
            <person name="Salamov A."/>
            <person name="Salih N.S."/>
            <person name="Samson R.A."/>
            <person name="Sandor E."/>
            <person name="Sanguinetti M."/>
            <person name="Schuetze T."/>
            <person name="Sepcic K."/>
            <person name="Shelest E."/>
            <person name="Sherlock G."/>
            <person name="Sophianopoulou V."/>
            <person name="Squina F.M."/>
            <person name="Sun H."/>
            <person name="Susca A."/>
            <person name="Todd R.B."/>
            <person name="Tsang A."/>
            <person name="Unkles S.E."/>
            <person name="van de Wiele N."/>
            <person name="van Rossen-Uffink D."/>
            <person name="Oliveira J.V."/>
            <person name="Vesth T.C."/>
            <person name="Visser J."/>
            <person name="Yu J.-H."/>
            <person name="Zhou M."/>
            <person name="Andersen M.R."/>
            <person name="Archer D.B."/>
            <person name="Baker S.E."/>
            <person name="Benoit I."/>
            <person name="Brakhage A.A."/>
            <person name="Braus G.H."/>
            <person name="Fischer R."/>
            <person name="Frisvad J.C."/>
            <person name="Goldman G.H."/>
            <person name="Houbraken J."/>
            <person name="Oakley B."/>
            <person name="Pocsi I."/>
            <person name="Scazzocchio C."/>
            <person name="Seiboth B."/>
            <person name="vanKuyk P.A."/>
            <person name="Wortman J."/>
            <person name="Dyer P.S."/>
            <person name="Grigoriev I.V."/>
        </authorList>
    </citation>
    <scope>NUCLEOTIDE SEQUENCE [LARGE SCALE GENOMIC DNA]</scope>
    <source>
        <strain evidence="4">CBS 583.65</strain>
    </source>
</reference>
<gene>
    <name evidence="3" type="ORF">ASPVEDRAFT_28913</name>
</gene>
<evidence type="ECO:0000313" key="3">
    <source>
        <dbReference type="EMBL" id="OJJ02314.1"/>
    </source>
</evidence>
<accession>A0A1L9PLB4</accession>
<dbReference type="SUPFAM" id="SSF53335">
    <property type="entry name" value="S-adenosyl-L-methionine-dependent methyltransferases"/>
    <property type="match status" value="1"/>
</dbReference>
<dbReference type="InterPro" id="IPR042086">
    <property type="entry name" value="MeTrfase_capping"/>
</dbReference>
<dbReference type="InterPro" id="IPR005299">
    <property type="entry name" value="MeTrfase_7"/>
</dbReference>
<keyword evidence="2" id="KW-0460">Magnesium</keyword>
<protein>
    <recommendedName>
        <fullName evidence="5">Methyltransferase domain-containing protein</fullName>
    </recommendedName>
</protein>
<dbReference type="OrthoDB" id="1523883at2759"/>
<dbReference type="AlphaFoldDB" id="A0A1L9PLB4"/>